<dbReference type="InterPro" id="IPR029052">
    <property type="entry name" value="Metallo-depent_PP-like"/>
</dbReference>
<dbReference type="FunFam" id="3.60.21.10:FF:000035">
    <property type="entry name" value="Lariat debranching enzyme"/>
    <property type="match status" value="1"/>
</dbReference>
<comment type="cofactor">
    <cofactor evidence="1">
        <name>Mn(2+)</name>
        <dbReference type="ChEBI" id="CHEBI:29035"/>
    </cofactor>
</comment>
<evidence type="ECO:0000256" key="3">
    <source>
        <dbReference type="ARBA" id="ARBA00001954"/>
    </source>
</evidence>
<reference evidence="16 17" key="1">
    <citation type="submission" date="2023-03" db="EMBL/GenBank/DDBJ databases">
        <title>Genome insight into feeding habits of ladybird beetles.</title>
        <authorList>
            <person name="Li H.-S."/>
            <person name="Huang Y.-H."/>
            <person name="Pang H."/>
        </authorList>
    </citation>
    <scope>NUCLEOTIDE SEQUENCE [LARGE SCALE GENOMIC DNA]</scope>
    <source>
        <strain evidence="16">SYSU_2023b</strain>
        <tissue evidence="16">Whole body</tissue>
    </source>
</reference>
<evidence type="ECO:0000313" key="16">
    <source>
        <dbReference type="EMBL" id="KAK9878868.1"/>
    </source>
</evidence>
<evidence type="ECO:0000256" key="13">
    <source>
        <dbReference type="ARBA" id="ARBA00058627"/>
    </source>
</evidence>
<name>A0AAW1UE22_9CUCU</name>
<dbReference type="AlphaFoldDB" id="A0AAW1UE22"/>
<keyword evidence="6" id="KW-0507">mRNA processing</keyword>
<comment type="subcellular location">
    <subcellularLocation>
        <location evidence="4">Nucleus</location>
    </subcellularLocation>
</comment>
<evidence type="ECO:0000256" key="10">
    <source>
        <dbReference type="ARBA" id="ARBA00023004"/>
    </source>
</evidence>
<evidence type="ECO:0000256" key="1">
    <source>
        <dbReference type="ARBA" id="ARBA00001936"/>
    </source>
</evidence>
<keyword evidence="8" id="KW-0378">Hydrolase</keyword>
<evidence type="ECO:0000256" key="9">
    <source>
        <dbReference type="ARBA" id="ARBA00022833"/>
    </source>
</evidence>
<dbReference type="GO" id="GO:0046872">
    <property type="term" value="F:metal ion binding"/>
    <property type="evidence" value="ECO:0007669"/>
    <property type="project" value="UniProtKB-KW"/>
</dbReference>
<evidence type="ECO:0000259" key="15">
    <source>
        <dbReference type="SMART" id="SM01124"/>
    </source>
</evidence>
<dbReference type="PANTHER" id="PTHR12849:SF0">
    <property type="entry name" value="LARIAT DEBRANCHING ENZYME"/>
    <property type="match status" value="1"/>
</dbReference>
<comment type="cofactor">
    <cofactor evidence="2">
        <name>Zn(2+)</name>
        <dbReference type="ChEBI" id="CHEBI:29105"/>
    </cofactor>
</comment>
<dbReference type="GO" id="GO:0000398">
    <property type="term" value="P:mRNA splicing, via spliceosome"/>
    <property type="evidence" value="ECO:0007669"/>
    <property type="project" value="TreeGrafter"/>
</dbReference>
<keyword evidence="7" id="KW-0479">Metal-binding</keyword>
<evidence type="ECO:0000256" key="14">
    <source>
        <dbReference type="SAM" id="MobiDB-lite"/>
    </source>
</evidence>
<keyword evidence="9" id="KW-0862">Zinc</keyword>
<evidence type="ECO:0000256" key="7">
    <source>
        <dbReference type="ARBA" id="ARBA00022723"/>
    </source>
</evidence>
<evidence type="ECO:0000256" key="2">
    <source>
        <dbReference type="ARBA" id="ARBA00001947"/>
    </source>
</evidence>
<evidence type="ECO:0000256" key="6">
    <source>
        <dbReference type="ARBA" id="ARBA00022664"/>
    </source>
</evidence>
<dbReference type="GO" id="GO:0008419">
    <property type="term" value="F:RNA lariat debranching enzyme activity"/>
    <property type="evidence" value="ECO:0007669"/>
    <property type="project" value="UniProtKB-ARBA"/>
</dbReference>
<comment type="cofactor">
    <cofactor evidence="3">
        <name>Fe(2+)</name>
        <dbReference type="ChEBI" id="CHEBI:29033"/>
    </cofactor>
</comment>
<sequence length="500" mass="57883">MRIAIEGCAHGELENIYDTILSLEKRENMKIDLLLCCGDFQTSRNIEDLSSMAVPQKYSNICSFYKYYSGEKLAPILTVLIGGNHEASNYLQELPFGGWVAPKIYYLGVRIAGLSGIYKANDYMKGHFEVFPFDTNTKRSVYHIRNSEVFRLKQISQPIDIMLSHDWPTNVTDYGNKEQLIRFKPHFKEDIETQKLGSKPCEELLSILKPRYWFSSHLHCKFAALVPHENNTFTRFLALDKCLPKRRFLQVIEIPHDEKEEIKINYDLEWLTILVTTNHLTSIKQVPNYMPGLHGNERFSFTPTDEEKSLVMSKLTNDLTIPENFKQTAEPYDEITPKKHLRHIGPIQNPQTVQLCELLSIDDPIEMILKEKGRSFDESYTEFQNEISNTDIKNDASLENPCDATFVNDTITEETTPIKDFKRKLSSLSLPKPKNDVQDLFVIDKDPLTTDNSFEFLNRDHSLFHIDEGDSNKCMKKEIENTQQSSKNKMKRRNTGPYIN</sequence>
<protein>
    <recommendedName>
        <fullName evidence="15">Lariat debranching enzyme C-terminal domain-containing protein</fullName>
    </recommendedName>
</protein>
<dbReference type="SMART" id="SM01124">
    <property type="entry name" value="DBR1"/>
    <property type="match status" value="1"/>
</dbReference>
<evidence type="ECO:0000256" key="4">
    <source>
        <dbReference type="ARBA" id="ARBA00004123"/>
    </source>
</evidence>
<keyword evidence="17" id="KW-1185">Reference proteome</keyword>
<keyword evidence="12" id="KW-0539">Nucleus</keyword>
<dbReference type="Pfam" id="PF00149">
    <property type="entry name" value="Metallophos"/>
    <property type="match status" value="1"/>
</dbReference>
<comment type="caution">
    <text evidence="16">The sequence shown here is derived from an EMBL/GenBank/DDBJ whole genome shotgun (WGS) entry which is preliminary data.</text>
</comment>
<proteinExistence type="inferred from homology"/>
<accession>A0AAW1UE22</accession>
<dbReference type="Proteomes" id="UP001431783">
    <property type="component" value="Unassembled WGS sequence"/>
</dbReference>
<evidence type="ECO:0000256" key="11">
    <source>
        <dbReference type="ARBA" id="ARBA00023211"/>
    </source>
</evidence>
<keyword evidence="10" id="KW-0408">Iron</keyword>
<dbReference type="GO" id="GO:0005634">
    <property type="term" value="C:nucleus"/>
    <property type="evidence" value="ECO:0007669"/>
    <property type="project" value="UniProtKB-SubCell"/>
</dbReference>
<dbReference type="EMBL" id="JARQZJ010000061">
    <property type="protein sequence ID" value="KAK9878868.1"/>
    <property type="molecule type" value="Genomic_DNA"/>
</dbReference>
<dbReference type="CDD" id="cd00844">
    <property type="entry name" value="MPP_Dbr1_N"/>
    <property type="match status" value="1"/>
</dbReference>
<comment type="similarity">
    <text evidence="5">Belongs to the lariat debranching enzyme family.</text>
</comment>
<dbReference type="InterPro" id="IPR004843">
    <property type="entry name" value="Calcineurin-like_PHP"/>
</dbReference>
<dbReference type="InterPro" id="IPR007708">
    <property type="entry name" value="DBR1_C"/>
</dbReference>
<dbReference type="SUPFAM" id="SSF56300">
    <property type="entry name" value="Metallo-dependent phosphatases"/>
    <property type="match status" value="1"/>
</dbReference>
<organism evidence="16 17">
    <name type="scientific">Henosepilachna vigintioctopunctata</name>
    <dbReference type="NCBI Taxonomy" id="420089"/>
    <lineage>
        <taxon>Eukaryota</taxon>
        <taxon>Metazoa</taxon>
        <taxon>Ecdysozoa</taxon>
        <taxon>Arthropoda</taxon>
        <taxon>Hexapoda</taxon>
        <taxon>Insecta</taxon>
        <taxon>Pterygota</taxon>
        <taxon>Neoptera</taxon>
        <taxon>Endopterygota</taxon>
        <taxon>Coleoptera</taxon>
        <taxon>Polyphaga</taxon>
        <taxon>Cucujiformia</taxon>
        <taxon>Coccinelloidea</taxon>
        <taxon>Coccinellidae</taxon>
        <taxon>Epilachninae</taxon>
        <taxon>Epilachnini</taxon>
        <taxon>Henosepilachna</taxon>
    </lineage>
</organism>
<evidence type="ECO:0000256" key="8">
    <source>
        <dbReference type="ARBA" id="ARBA00022801"/>
    </source>
</evidence>
<comment type="function">
    <text evidence="13">Cleaves the 2'-5' phosphodiester linkage at the branch point of lariat intron pre-mRNAs after splicing and converts them into linear molecules that are subsequently degraded. It thereby facilitates ribonucleotide turnover.</text>
</comment>
<feature type="region of interest" description="Disordered" evidence="14">
    <location>
        <begin position="481"/>
        <end position="500"/>
    </location>
</feature>
<dbReference type="PANTHER" id="PTHR12849">
    <property type="entry name" value="RNA LARIAT DEBRANCHING ENZYME"/>
    <property type="match status" value="1"/>
</dbReference>
<feature type="domain" description="Lariat debranching enzyme C-terminal" evidence="15">
    <location>
        <begin position="226"/>
        <end position="365"/>
    </location>
</feature>
<dbReference type="Pfam" id="PF05011">
    <property type="entry name" value="DBR1"/>
    <property type="match status" value="1"/>
</dbReference>
<gene>
    <name evidence="16" type="ORF">WA026_003699</name>
</gene>
<evidence type="ECO:0000256" key="5">
    <source>
        <dbReference type="ARBA" id="ARBA00006045"/>
    </source>
</evidence>
<dbReference type="InterPro" id="IPR041816">
    <property type="entry name" value="Dbr1_N"/>
</dbReference>
<evidence type="ECO:0000256" key="12">
    <source>
        <dbReference type="ARBA" id="ARBA00023242"/>
    </source>
</evidence>
<keyword evidence="11" id="KW-0464">Manganese</keyword>
<evidence type="ECO:0000313" key="17">
    <source>
        <dbReference type="Proteomes" id="UP001431783"/>
    </source>
</evidence>